<reference evidence="4" key="1">
    <citation type="submission" date="2014-09" db="EMBL/GenBank/DDBJ databases">
        <authorList>
            <person name="Gomez-Valero L."/>
        </authorList>
    </citation>
    <scope>NUCLEOTIDE SEQUENCE [LARGE SCALE GENOMIC DNA]</scope>
    <source>
        <strain evidence="4">ATCC700992</strain>
        <plasmid evidence="4">LLAP10_pA</plasmid>
    </source>
</reference>
<keyword evidence="2" id="KW-0812">Transmembrane</keyword>
<keyword evidence="3" id="KW-0614">Plasmid</keyword>
<dbReference type="EMBL" id="LN614828">
    <property type="protein sequence ID" value="CEG59230.1"/>
    <property type="molecule type" value="Genomic_DNA"/>
</dbReference>
<name>A0A098GB77_9GAMM</name>
<sequence length="151" mass="16661">MAKRELIYSVDEIRPSLRIKVQRAAHLVGFLVALAVVLTFLAFDFFPRQNHRFFLYIDWVLEICTPLAAYVVGYLFGLNIALWDKGYVLAQGYPIGDSSSLSQINHSNGSSSAYRGYSYGSSVSINPSSGRPMSGSSGVDTYGNPYGTNSW</sequence>
<feature type="transmembrane region" description="Helical" evidence="2">
    <location>
        <begin position="53"/>
        <end position="76"/>
    </location>
</feature>
<gene>
    <name evidence="3" type="ORF">LFA_pA0125</name>
</gene>
<protein>
    <submittedName>
        <fullName evidence="3">Uncharacterized protein</fullName>
    </submittedName>
</protein>
<accession>A0A098GB77</accession>
<keyword evidence="2" id="KW-1133">Transmembrane helix</keyword>
<proteinExistence type="predicted"/>
<dbReference type="KEGG" id="lfa:LFA_pA0125"/>
<keyword evidence="2" id="KW-0472">Membrane</keyword>
<evidence type="ECO:0000313" key="3">
    <source>
        <dbReference type="EMBL" id="CEG59230.1"/>
    </source>
</evidence>
<dbReference type="HOGENOM" id="CLU_1729081_0_0_6"/>
<organism evidence="3 4">
    <name type="scientific">Legionella fallonii LLAP-10</name>
    <dbReference type="NCBI Taxonomy" id="1212491"/>
    <lineage>
        <taxon>Bacteria</taxon>
        <taxon>Pseudomonadati</taxon>
        <taxon>Pseudomonadota</taxon>
        <taxon>Gammaproteobacteria</taxon>
        <taxon>Legionellales</taxon>
        <taxon>Legionellaceae</taxon>
        <taxon>Legionella</taxon>
    </lineage>
</organism>
<dbReference type="RefSeq" id="WP_045097826.1">
    <property type="nucleotide sequence ID" value="NZ_LN614828.1"/>
</dbReference>
<evidence type="ECO:0000256" key="2">
    <source>
        <dbReference type="SAM" id="Phobius"/>
    </source>
</evidence>
<feature type="region of interest" description="Disordered" evidence="1">
    <location>
        <begin position="128"/>
        <end position="151"/>
    </location>
</feature>
<keyword evidence="4" id="KW-1185">Reference proteome</keyword>
<dbReference type="Proteomes" id="UP000032430">
    <property type="component" value="Plasmid II"/>
</dbReference>
<evidence type="ECO:0000256" key="1">
    <source>
        <dbReference type="SAM" id="MobiDB-lite"/>
    </source>
</evidence>
<feature type="compositionally biased region" description="Low complexity" evidence="1">
    <location>
        <begin position="128"/>
        <end position="138"/>
    </location>
</feature>
<dbReference type="AlphaFoldDB" id="A0A098GB77"/>
<feature type="transmembrane region" description="Helical" evidence="2">
    <location>
        <begin position="24"/>
        <end position="47"/>
    </location>
</feature>
<geneLocation type="plasmid" evidence="4">
    <name>LLAP10_pA</name>
</geneLocation>
<evidence type="ECO:0000313" key="4">
    <source>
        <dbReference type="Proteomes" id="UP000032430"/>
    </source>
</evidence>